<accession>A0A1R0GM01</accession>
<dbReference type="InterPro" id="IPR001584">
    <property type="entry name" value="Integrase_cat-core"/>
</dbReference>
<dbReference type="GO" id="GO:0005634">
    <property type="term" value="C:nucleus"/>
    <property type="evidence" value="ECO:0007669"/>
    <property type="project" value="UniProtKB-ARBA"/>
</dbReference>
<comment type="caution">
    <text evidence="2">The sequence shown here is derived from an EMBL/GenBank/DDBJ whole genome shotgun (WGS) entry which is preliminary data.</text>
</comment>
<protein>
    <submittedName>
        <fullName evidence="2">Transposon Tf2-6 polyprotein</fullName>
    </submittedName>
</protein>
<dbReference type="PANTHER" id="PTHR37984">
    <property type="entry name" value="PROTEIN CBG26694"/>
    <property type="match status" value="1"/>
</dbReference>
<evidence type="ECO:0000313" key="3">
    <source>
        <dbReference type="Proteomes" id="UP000187455"/>
    </source>
</evidence>
<dbReference type="GO" id="GO:0003676">
    <property type="term" value="F:nucleic acid binding"/>
    <property type="evidence" value="ECO:0007669"/>
    <property type="project" value="InterPro"/>
</dbReference>
<feature type="domain" description="Integrase catalytic" evidence="1">
    <location>
        <begin position="39"/>
        <end position="212"/>
    </location>
</feature>
<dbReference type="InterPro" id="IPR012337">
    <property type="entry name" value="RNaseH-like_sf"/>
</dbReference>
<dbReference type="EMBL" id="LSSL01007588">
    <property type="protein sequence ID" value="OLY77902.1"/>
    <property type="molecule type" value="Genomic_DNA"/>
</dbReference>
<dbReference type="STRING" id="133383.A0A1R0GM01"/>
<dbReference type="Proteomes" id="UP000187455">
    <property type="component" value="Unassembled WGS sequence"/>
</dbReference>
<name>A0A1R0GM01_9FUNG</name>
<dbReference type="PANTHER" id="PTHR37984:SF5">
    <property type="entry name" value="PROTEIN NYNRIN-LIKE"/>
    <property type="match status" value="1"/>
</dbReference>
<dbReference type="PROSITE" id="PS50994">
    <property type="entry name" value="INTEGRASE"/>
    <property type="match status" value="1"/>
</dbReference>
<dbReference type="InterPro" id="IPR036397">
    <property type="entry name" value="RNaseH_sf"/>
</dbReference>
<gene>
    <name evidence="2" type="ORF">AYI68_g8058</name>
</gene>
<sequence length="234" mass="26492">MIDYLNNNASANIDSDNQSKQYKIINNALYKISNTNNPRLYVPKSLVTAILFHHDKSNMSYLGHMRTLEKTCKTCQLTKNSTRQTPGELQPIIVSEPFEMVSIDFVGPLRETESGKNPVKLLSDNGAAFTSQLMNTLCTNYGIKQVFSSPYHPETNVMTEMFNKTLKVIIIAYKIEDQPKWDEHLEMYFCAYRTAKHENLGLSPFEALFVSKPKFPASNLKPASPNVPLSVIAY</sequence>
<proteinExistence type="predicted"/>
<dbReference type="InterPro" id="IPR050951">
    <property type="entry name" value="Retrovirus_Pol_polyprotein"/>
</dbReference>
<evidence type="ECO:0000259" key="1">
    <source>
        <dbReference type="PROSITE" id="PS50994"/>
    </source>
</evidence>
<dbReference type="OrthoDB" id="5592268at2759"/>
<evidence type="ECO:0000313" key="2">
    <source>
        <dbReference type="EMBL" id="OLY77902.1"/>
    </source>
</evidence>
<keyword evidence="3" id="KW-1185">Reference proteome</keyword>
<dbReference type="GO" id="GO:0015074">
    <property type="term" value="P:DNA integration"/>
    <property type="evidence" value="ECO:0007669"/>
    <property type="project" value="InterPro"/>
</dbReference>
<dbReference type="SUPFAM" id="SSF53098">
    <property type="entry name" value="Ribonuclease H-like"/>
    <property type="match status" value="1"/>
</dbReference>
<dbReference type="AlphaFoldDB" id="A0A1R0GM01"/>
<organism evidence="2 3">
    <name type="scientific">Smittium mucronatum</name>
    <dbReference type="NCBI Taxonomy" id="133383"/>
    <lineage>
        <taxon>Eukaryota</taxon>
        <taxon>Fungi</taxon>
        <taxon>Fungi incertae sedis</taxon>
        <taxon>Zoopagomycota</taxon>
        <taxon>Kickxellomycotina</taxon>
        <taxon>Harpellomycetes</taxon>
        <taxon>Harpellales</taxon>
        <taxon>Legeriomycetaceae</taxon>
        <taxon>Smittium</taxon>
    </lineage>
</organism>
<reference evidence="2 3" key="1">
    <citation type="journal article" date="2016" name="Mol. Biol. Evol.">
        <title>Genome-Wide Survey of Gut Fungi (Harpellales) Reveals the First Horizontally Transferred Ubiquitin Gene from a Mosquito Host.</title>
        <authorList>
            <person name="Wang Y."/>
            <person name="White M.M."/>
            <person name="Kvist S."/>
            <person name="Moncalvo J.M."/>
        </authorList>
    </citation>
    <scope>NUCLEOTIDE SEQUENCE [LARGE SCALE GENOMIC DNA]</scope>
    <source>
        <strain evidence="2 3">ALG-7-W6</strain>
    </source>
</reference>
<dbReference type="Gene3D" id="3.30.420.10">
    <property type="entry name" value="Ribonuclease H-like superfamily/Ribonuclease H"/>
    <property type="match status" value="1"/>
</dbReference>